<comment type="caution">
    <text evidence="3">The sequence shown here is derived from an EMBL/GenBank/DDBJ whole genome shotgun (WGS) entry which is preliminary data.</text>
</comment>
<evidence type="ECO:0000313" key="4">
    <source>
        <dbReference type="Proteomes" id="UP000664545"/>
    </source>
</evidence>
<gene>
    <name evidence="3" type="ORF">JYB65_07115</name>
</gene>
<protein>
    <recommendedName>
        <fullName evidence="5">Lipoprotein</fullName>
    </recommendedName>
</protein>
<dbReference type="RefSeq" id="WP_206581963.1">
    <property type="nucleotide sequence ID" value="NZ_JAFJZZ010000002.1"/>
</dbReference>
<accession>A0A939IH48</accession>
<evidence type="ECO:0000256" key="1">
    <source>
        <dbReference type="SAM" id="MobiDB-lite"/>
    </source>
</evidence>
<feature type="compositionally biased region" description="Polar residues" evidence="1">
    <location>
        <begin position="22"/>
        <end position="38"/>
    </location>
</feature>
<feature type="signal peptide" evidence="2">
    <location>
        <begin position="1"/>
        <end position="21"/>
    </location>
</feature>
<evidence type="ECO:0000313" key="3">
    <source>
        <dbReference type="EMBL" id="MBN7773127.1"/>
    </source>
</evidence>
<organism evidence="3 4">
    <name type="scientific">Clostridium aminobutyricum</name>
    <dbReference type="NCBI Taxonomy" id="33953"/>
    <lineage>
        <taxon>Bacteria</taxon>
        <taxon>Bacillati</taxon>
        <taxon>Bacillota</taxon>
        <taxon>Clostridia</taxon>
        <taxon>Eubacteriales</taxon>
        <taxon>Clostridiaceae</taxon>
        <taxon>Clostridium</taxon>
    </lineage>
</organism>
<dbReference type="Proteomes" id="UP000664545">
    <property type="component" value="Unassembled WGS sequence"/>
</dbReference>
<reference evidence="3" key="1">
    <citation type="submission" date="2021-02" db="EMBL/GenBank/DDBJ databases">
        <title>Abyssanaerobacter marinus gen.nov., sp., nov, anaerobic bacterium isolated from the Onnuri vent field of Indian Ocean and suggestion of Mogibacteriaceae fam. nov., and proposal of reclassification of ambiguous this family's genus member.</title>
        <authorList>
            <person name="Kim Y.J."/>
            <person name="Yang J.-A."/>
        </authorList>
    </citation>
    <scope>NUCLEOTIDE SEQUENCE</scope>
    <source>
        <strain evidence="3">DSM 2634</strain>
    </source>
</reference>
<feature type="chain" id="PRO_5037498314" description="Lipoprotein" evidence="2">
    <location>
        <begin position="22"/>
        <end position="180"/>
    </location>
</feature>
<keyword evidence="2" id="KW-0732">Signal</keyword>
<dbReference type="AlphaFoldDB" id="A0A939IH48"/>
<dbReference type="PROSITE" id="PS51257">
    <property type="entry name" value="PROKAR_LIPOPROTEIN"/>
    <property type="match status" value="1"/>
</dbReference>
<keyword evidence="4" id="KW-1185">Reference proteome</keyword>
<name>A0A939IH48_CLOAM</name>
<sequence>MRKIIVFIVLLMMLLSGCSGAPTDTNNGDNSGKSTDNDNQVEEQKEGQNSNFNQFKDAPDDAIALLINLPTSDQRSLLKIQETLYLQDTEEKIIVIPRDAHASVELYTVDDISEAGDITASKFYTNEDCGKDFAMELQAIRPEGLPNYKLLIQLPNGTEKEYFISYNGKDGNPNLEYILK</sequence>
<proteinExistence type="predicted"/>
<feature type="region of interest" description="Disordered" evidence="1">
    <location>
        <begin position="22"/>
        <end position="54"/>
    </location>
</feature>
<dbReference type="EMBL" id="JAFJZZ010000002">
    <property type="protein sequence ID" value="MBN7773127.1"/>
    <property type="molecule type" value="Genomic_DNA"/>
</dbReference>
<evidence type="ECO:0000256" key="2">
    <source>
        <dbReference type="SAM" id="SignalP"/>
    </source>
</evidence>
<evidence type="ECO:0008006" key="5">
    <source>
        <dbReference type="Google" id="ProtNLM"/>
    </source>
</evidence>